<dbReference type="PANTHER" id="PTHR48009">
    <property type="entry name" value="LEUCINE-RICH REPEAT (LRR) FAMILY PROTEIN"/>
    <property type="match status" value="1"/>
</dbReference>
<evidence type="ECO:0000313" key="2">
    <source>
        <dbReference type="Proteomes" id="UP000729402"/>
    </source>
</evidence>
<dbReference type="InterPro" id="IPR001611">
    <property type="entry name" value="Leu-rich_rpt"/>
</dbReference>
<dbReference type="PANTHER" id="PTHR48009:SF16">
    <property type="entry name" value="LEUCINE-RICH REPEAT-CONTAINING N-TERMINAL PLANT-TYPE DOMAIN-CONTAINING PROTEIN"/>
    <property type="match status" value="1"/>
</dbReference>
<proteinExistence type="predicted"/>
<gene>
    <name evidence="1" type="ORF">GUJ93_ZPchr0011g28042</name>
</gene>
<dbReference type="AlphaFoldDB" id="A0A8J6BUL0"/>
<reference evidence="1" key="2">
    <citation type="submission" date="2021-02" db="EMBL/GenBank/DDBJ databases">
        <authorList>
            <person name="Kimball J.A."/>
            <person name="Haas M.W."/>
            <person name="Macchietto M."/>
            <person name="Kono T."/>
            <person name="Duquette J."/>
            <person name="Shao M."/>
        </authorList>
    </citation>
    <scope>NUCLEOTIDE SEQUENCE</scope>
    <source>
        <tissue evidence="1">Fresh leaf tissue</tissue>
    </source>
</reference>
<dbReference type="InterPro" id="IPR053213">
    <property type="entry name" value="RLP29"/>
</dbReference>
<sequence length="200" mass="21985">MMAPCVLEEERFLPKLQFTIQVLAVLYLSENEMVGPIPSILGNLSYTAELGKLEELFELNLANNNLQGPIPANIGSCTALNKFNVYGNKLNGLFLPVSRSKIRSEFGRIINLDTLDLSYNEFSGPVRATISDLEHLLELNLSKNHLDGSIPAEFGNLKSVQVIDMSNNNLSGSLPEELGQLQNLDSLILNNNNLVALVIC</sequence>
<comment type="caution">
    <text evidence="1">The sequence shown here is derived from an EMBL/GenBank/DDBJ whole genome shotgun (WGS) entry which is preliminary data.</text>
</comment>
<dbReference type="InterPro" id="IPR003591">
    <property type="entry name" value="Leu-rich_rpt_typical-subtyp"/>
</dbReference>
<keyword evidence="2" id="KW-1185">Reference proteome</keyword>
<dbReference type="SMART" id="SM00369">
    <property type="entry name" value="LRR_TYP"/>
    <property type="match status" value="3"/>
</dbReference>
<dbReference type="FunFam" id="3.80.10.10:FF:000221">
    <property type="entry name" value="Leucine-rich repeat receptor-like protein kinase PXL1"/>
    <property type="match status" value="1"/>
</dbReference>
<dbReference type="Proteomes" id="UP000729402">
    <property type="component" value="Unassembled WGS sequence"/>
</dbReference>
<protein>
    <submittedName>
        <fullName evidence="1">Uncharacterized protein</fullName>
    </submittedName>
</protein>
<accession>A0A8J6BUL0</accession>
<evidence type="ECO:0000313" key="1">
    <source>
        <dbReference type="EMBL" id="KAG8091213.1"/>
    </source>
</evidence>
<dbReference type="Pfam" id="PF00560">
    <property type="entry name" value="LRR_1"/>
    <property type="match status" value="5"/>
</dbReference>
<dbReference type="EMBL" id="JAAALK010000081">
    <property type="protein sequence ID" value="KAG8091213.1"/>
    <property type="molecule type" value="Genomic_DNA"/>
</dbReference>
<organism evidence="1 2">
    <name type="scientific">Zizania palustris</name>
    <name type="common">Northern wild rice</name>
    <dbReference type="NCBI Taxonomy" id="103762"/>
    <lineage>
        <taxon>Eukaryota</taxon>
        <taxon>Viridiplantae</taxon>
        <taxon>Streptophyta</taxon>
        <taxon>Embryophyta</taxon>
        <taxon>Tracheophyta</taxon>
        <taxon>Spermatophyta</taxon>
        <taxon>Magnoliopsida</taxon>
        <taxon>Liliopsida</taxon>
        <taxon>Poales</taxon>
        <taxon>Poaceae</taxon>
        <taxon>BOP clade</taxon>
        <taxon>Oryzoideae</taxon>
        <taxon>Oryzeae</taxon>
        <taxon>Zizaniinae</taxon>
        <taxon>Zizania</taxon>
    </lineage>
</organism>
<name>A0A8J6BUL0_ZIZPA</name>
<reference evidence="1" key="1">
    <citation type="journal article" date="2021" name="bioRxiv">
        <title>Whole Genome Assembly and Annotation of Northern Wild Rice, Zizania palustris L., Supports a Whole Genome Duplication in the Zizania Genus.</title>
        <authorList>
            <person name="Haas M."/>
            <person name="Kono T."/>
            <person name="Macchietto M."/>
            <person name="Millas R."/>
            <person name="McGilp L."/>
            <person name="Shao M."/>
            <person name="Duquette J."/>
            <person name="Hirsch C.N."/>
            <person name="Kimball J."/>
        </authorList>
    </citation>
    <scope>NUCLEOTIDE SEQUENCE</scope>
    <source>
        <tissue evidence="1">Fresh leaf tissue</tissue>
    </source>
</reference>
<dbReference type="OrthoDB" id="695689at2759"/>